<name>A0A5N4B6D0_PHOPY</name>
<dbReference type="Gene3D" id="3.40.50.1100">
    <property type="match status" value="2"/>
</dbReference>
<dbReference type="FunFam" id="3.40.50.1100:FF:000118">
    <property type="entry name" value="Related to CYS4-cystathionine beta-synthase"/>
    <property type="match status" value="1"/>
</dbReference>
<protein>
    <recommendedName>
        <fullName evidence="4">cystathionine beta-synthase</fullName>
        <ecNumber evidence="4">4.2.1.22</ecNumber>
    </recommendedName>
</protein>
<dbReference type="GO" id="GO:0019344">
    <property type="term" value="P:cysteine biosynthetic process"/>
    <property type="evidence" value="ECO:0007669"/>
    <property type="project" value="UniProtKB-ARBA"/>
</dbReference>
<dbReference type="EMBL" id="VVIM01000001">
    <property type="protein sequence ID" value="KAB0805167.1"/>
    <property type="molecule type" value="Genomic_DNA"/>
</dbReference>
<dbReference type="AlphaFoldDB" id="A0A5N4B6D0"/>
<accession>A0A5N4B6D0</accession>
<feature type="domain" description="Tryptophan synthase beta chain-like PALP" evidence="7">
    <location>
        <begin position="1"/>
        <end position="250"/>
    </location>
</feature>
<evidence type="ECO:0000256" key="3">
    <source>
        <dbReference type="ARBA" id="ARBA00007103"/>
    </source>
</evidence>
<dbReference type="FunFam" id="3.40.50.1100:FF:000003">
    <property type="entry name" value="Cystathionine beta-synthase"/>
    <property type="match status" value="1"/>
</dbReference>
<dbReference type="Proteomes" id="UP000327044">
    <property type="component" value="Unassembled WGS sequence"/>
</dbReference>
<dbReference type="Pfam" id="PF00291">
    <property type="entry name" value="PALP"/>
    <property type="match status" value="1"/>
</dbReference>
<evidence type="ECO:0000313" key="9">
    <source>
        <dbReference type="Proteomes" id="UP000327044"/>
    </source>
</evidence>
<dbReference type="SUPFAM" id="SSF54631">
    <property type="entry name" value="CBS-domain pair"/>
    <property type="match status" value="1"/>
</dbReference>
<dbReference type="GO" id="GO:0030170">
    <property type="term" value="F:pyridoxal phosphate binding"/>
    <property type="evidence" value="ECO:0007669"/>
    <property type="project" value="UniProtKB-ARBA"/>
</dbReference>
<comment type="caution">
    <text evidence="8">The sequence shown here is derived from an EMBL/GenBank/DDBJ whole genome shotgun (WGS) entry which is preliminary data.</text>
</comment>
<dbReference type="InterPro" id="IPR046342">
    <property type="entry name" value="CBS_dom_sf"/>
</dbReference>
<evidence type="ECO:0000256" key="6">
    <source>
        <dbReference type="ARBA" id="ARBA00047490"/>
    </source>
</evidence>
<comment type="pathway">
    <text evidence="2">Amino-acid biosynthesis; L-cysteine biosynthesis; L-cysteine from L-homocysteine and L-serine: step 1/2.</text>
</comment>
<evidence type="ECO:0000256" key="5">
    <source>
        <dbReference type="ARBA" id="ARBA00022898"/>
    </source>
</evidence>
<dbReference type="InParanoid" id="A0A5N4B6D0"/>
<dbReference type="PROSITE" id="PS51257">
    <property type="entry name" value="PROKAR_LIPOPROTEIN"/>
    <property type="match status" value="1"/>
</dbReference>
<organism evidence="8 9">
    <name type="scientific">Photinus pyralis</name>
    <name type="common">Common eastern firefly</name>
    <name type="synonym">Lampyris pyralis</name>
    <dbReference type="NCBI Taxonomy" id="7054"/>
    <lineage>
        <taxon>Eukaryota</taxon>
        <taxon>Metazoa</taxon>
        <taxon>Ecdysozoa</taxon>
        <taxon>Arthropoda</taxon>
        <taxon>Hexapoda</taxon>
        <taxon>Insecta</taxon>
        <taxon>Pterygota</taxon>
        <taxon>Neoptera</taxon>
        <taxon>Endopterygota</taxon>
        <taxon>Coleoptera</taxon>
        <taxon>Polyphaga</taxon>
        <taxon>Elateriformia</taxon>
        <taxon>Elateroidea</taxon>
        <taxon>Lampyridae</taxon>
        <taxon>Lampyrinae</taxon>
        <taxon>Photinus</taxon>
    </lineage>
</organism>
<dbReference type="EC" id="4.2.1.22" evidence="4"/>
<sequence>MIEDAEKRGLLKPGCTVIEPTSGNTGIALAMGCAVKGYNCICVVPDYTSPEKQDRLKSLGAKVVVTPCLPVEHPDGPFLVAERLSQTIPNSIILRQFNNPHNPMAHYNGTAIEILDQCGGQVDMVTVGVGSGGSAAGIGRRLKELLPNCLMVGVDPSGSTIAEPPSLNETGVTGIQVEGMGHDFNPTILDRKVIDFWVKVDDKSAFEMARRLHREEGILCGGSAGCLMSGALQAAKQLKEGQRCVVILPDGVGNYLTKFVSDYWMESMGFMHPVNTLNHWWWNYKVSDLKLSLEPMTISPTLKCMEVSRLLKKDKLDVLPCVDDKNVFHGLLHATNLVNQMLRNIIHPNDTVEKVLSQKYRKVTLESNLGELSHILERELVAVVVEEIEVTPPKFKLLLHSGDLLEFITDSKRDHL</sequence>
<dbReference type="InterPro" id="IPR050214">
    <property type="entry name" value="Cys_Synth/Cystath_Beta-Synth"/>
</dbReference>
<comment type="cofactor">
    <cofactor evidence="1">
        <name>pyridoxal 5'-phosphate</name>
        <dbReference type="ChEBI" id="CHEBI:597326"/>
    </cofactor>
</comment>
<keyword evidence="5" id="KW-0663">Pyridoxal phosphate</keyword>
<proteinExistence type="inferred from homology"/>
<comment type="catalytic activity">
    <reaction evidence="6">
        <text>L-homocysteine + L-serine = L,L-cystathionine + H2O</text>
        <dbReference type="Rhea" id="RHEA:10112"/>
        <dbReference type="ChEBI" id="CHEBI:15377"/>
        <dbReference type="ChEBI" id="CHEBI:33384"/>
        <dbReference type="ChEBI" id="CHEBI:58161"/>
        <dbReference type="ChEBI" id="CHEBI:58199"/>
        <dbReference type="EC" id="4.2.1.22"/>
    </reaction>
</comment>
<reference evidence="8 9" key="1">
    <citation type="journal article" date="2018" name="Elife">
        <title>Firefly genomes illuminate parallel origins of bioluminescence in beetles.</title>
        <authorList>
            <person name="Fallon T.R."/>
            <person name="Lower S.E."/>
            <person name="Chang C.H."/>
            <person name="Bessho-Uehara M."/>
            <person name="Martin G.J."/>
            <person name="Bewick A.J."/>
            <person name="Behringer M."/>
            <person name="Debat H.J."/>
            <person name="Wong I."/>
            <person name="Day J.C."/>
            <person name="Suvorov A."/>
            <person name="Silva C.J."/>
            <person name="Stanger-Hall K.F."/>
            <person name="Hall D.W."/>
            <person name="Schmitz R.J."/>
            <person name="Nelson D.R."/>
            <person name="Lewis S.M."/>
            <person name="Shigenobu S."/>
            <person name="Bybee S.M."/>
            <person name="Larracuente A.M."/>
            <person name="Oba Y."/>
            <person name="Weng J.K."/>
        </authorList>
    </citation>
    <scope>NUCLEOTIDE SEQUENCE [LARGE SCALE GENOMIC DNA]</scope>
    <source>
        <strain evidence="8">1611_PpyrPB1</strain>
        <tissue evidence="8">Whole body</tissue>
    </source>
</reference>
<dbReference type="CDD" id="cd01561">
    <property type="entry name" value="CBS_like"/>
    <property type="match status" value="1"/>
</dbReference>
<evidence type="ECO:0000256" key="4">
    <source>
        <dbReference type="ARBA" id="ARBA00012041"/>
    </source>
</evidence>
<dbReference type="InterPro" id="IPR036052">
    <property type="entry name" value="TrpB-like_PALP_sf"/>
</dbReference>
<keyword evidence="9" id="KW-1185">Reference proteome</keyword>
<evidence type="ECO:0000259" key="7">
    <source>
        <dbReference type="Pfam" id="PF00291"/>
    </source>
</evidence>
<dbReference type="InterPro" id="IPR001926">
    <property type="entry name" value="TrpB-like_PALP"/>
</dbReference>
<dbReference type="GO" id="GO:0004122">
    <property type="term" value="F:cystathionine beta-synthase activity"/>
    <property type="evidence" value="ECO:0007669"/>
    <property type="project" value="UniProtKB-EC"/>
</dbReference>
<dbReference type="PANTHER" id="PTHR10314">
    <property type="entry name" value="CYSTATHIONINE BETA-SYNTHASE"/>
    <property type="match status" value="1"/>
</dbReference>
<evidence type="ECO:0000313" key="8">
    <source>
        <dbReference type="EMBL" id="KAB0805167.1"/>
    </source>
</evidence>
<dbReference type="SUPFAM" id="SSF53686">
    <property type="entry name" value="Tryptophan synthase beta subunit-like PLP-dependent enzymes"/>
    <property type="match status" value="1"/>
</dbReference>
<evidence type="ECO:0000256" key="2">
    <source>
        <dbReference type="ARBA" id="ARBA00005003"/>
    </source>
</evidence>
<gene>
    <name evidence="8" type="ORF">PPYR_02137</name>
</gene>
<dbReference type="Gene3D" id="3.10.580.10">
    <property type="entry name" value="CBS-domain"/>
    <property type="match status" value="1"/>
</dbReference>
<comment type="similarity">
    <text evidence="3">Belongs to the cysteine synthase/cystathionine beta-synthase family.</text>
</comment>
<evidence type="ECO:0000256" key="1">
    <source>
        <dbReference type="ARBA" id="ARBA00001933"/>
    </source>
</evidence>